<dbReference type="InterPro" id="IPR045083">
    <property type="entry name" value="ATP_synth_F0_asu_bact/mt"/>
</dbReference>
<keyword evidence="8" id="KW-0406">Ion transport</keyword>
<dbReference type="CDD" id="cd00310">
    <property type="entry name" value="ATP-synt_Fo_a_6"/>
    <property type="match status" value="1"/>
</dbReference>
<evidence type="ECO:0000313" key="13">
    <source>
        <dbReference type="EMBL" id="UZA61239.1"/>
    </source>
</evidence>
<keyword evidence="6" id="KW-0375">Hydrogen ion transport</keyword>
<dbReference type="GO" id="GO:0005743">
    <property type="term" value="C:mitochondrial inner membrane"/>
    <property type="evidence" value="ECO:0007669"/>
    <property type="project" value="UniProtKB-SubCell"/>
</dbReference>
<evidence type="ECO:0000256" key="7">
    <source>
        <dbReference type="ARBA" id="ARBA00022989"/>
    </source>
</evidence>
<dbReference type="PRINTS" id="PR00123">
    <property type="entry name" value="ATPASEA"/>
</dbReference>
<sequence>MFSIFDPTSSILSMKLGWLILGSPIIMNYNLYWMPTNFNILLFYSIKNILLKEFKLLSFKVTPIILFYTIFIFIFWNNFFSLFPYIFSATSHLSVTLFLSVMIWLPINLFMWSFNIFKTLSHYTPSNTPTILIPFMFCIEMISNMIRPLTLSIRLMANITAGHLIIYLVSSKVTEIFMYSSIFIILIQSLMMLLELMVTITQAYIFSTLSLLYYNETICAK</sequence>
<keyword evidence="4" id="KW-0138">CF(0)</keyword>
<feature type="transmembrane region" description="Helical" evidence="12">
    <location>
        <begin position="182"/>
        <end position="205"/>
    </location>
</feature>
<feature type="transmembrane region" description="Helical" evidence="12">
    <location>
        <begin position="93"/>
        <end position="117"/>
    </location>
</feature>
<evidence type="ECO:0000256" key="4">
    <source>
        <dbReference type="ARBA" id="ARBA00022547"/>
    </source>
</evidence>
<dbReference type="PANTHER" id="PTHR11410">
    <property type="entry name" value="ATP SYNTHASE SUBUNIT A"/>
    <property type="match status" value="1"/>
</dbReference>
<comment type="similarity">
    <text evidence="2">Belongs to the ATPase A chain family.</text>
</comment>
<comment type="subcellular location">
    <subcellularLocation>
        <location evidence="1">Membrane</location>
        <topology evidence="1">Multi-pass membrane protein</topology>
    </subcellularLocation>
    <subcellularLocation>
        <location evidence="11">Mitochondrion inner membrane</location>
        <topology evidence="11">Multi-pass membrane protein</topology>
    </subcellularLocation>
</comment>
<organism evidence="13">
    <name type="scientific">Anoplodactylus australis</name>
    <dbReference type="NCBI Taxonomy" id="2992006"/>
    <lineage>
        <taxon>Eukaryota</taxon>
        <taxon>Metazoa</taxon>
        <taxon>Ecdysozoa</taxon>
        <taxon>Arthropoda</taxon>
        <taxon>Chelicerata</taxon>
        <taxon>Pycnogonida</taxon>
        <taxon>Pantopoda</taxon>
        <taxon>Phoxichilidiidae</taxon>
        <taxon>Anoplodactylus</taxon>
    </lineage>
</organism>
<evidence type="ECO:0000256" key="1">
    <source>
        <dbReference type="ARBA" id="ARBA00004141"/>
    </source>
</evidence>
<evidence type="ECO:0000256" key="8">
    <source>
        <dbReference type="ARBA" id="ARBA00023065"/>
    </source>
</evidence>
<dbReference type="Gene3D" id="1.20.120.220">
    <property type="entry name" value="ATP synthase, F0 complex, subunit A"/>
    <property type="match status" value="1"/>
</dbReference>
<dbReference type="NCBIfam" id="TIGR01131">
    <property type="entry name" value="ATP_synt_6_or_A"/>
    <property type="match status" value="1"/>
</dbReference>
<dbReference type="Pfam" id="PF00119">
    <property type="entry name" value="ATP-synt_A"/>
    <property type="match status" value="1"/>
</dbReference>
<keyword evidence="7 12" id="KW-1133">Transmembrane helix</keyword>
<keyword evidence="3" id="KW-0813">Transport</keyword>
<dbReference type="SUPFAM" id="SSF81336">
    <property type="entry name" value="F1F0 ATP synthase subunit A"/>
    <property type="match status" value="1"/>
</dbReference>
<evidence type="ECO:0000256" key="12">
    <source>
        <dbReference type="SAM" id="Phobius"/>
    </source>
</evidence>
<evidence type="ECO:0000256" key="10">
    <source>
        <dbReference type="ARBA" id="ARBA00023310"/>
    </source>
</evidence>
<feature type="transmembrane region" description="Helical" evidence="12">
    <location>
        <begin position="129"/>
        <end position="146"/>
    </location>
</feature>
<evidence type="ECO:0000256" key="11">
    <source>
        <dbReference type="RuleBase" id="RU004450"/>
    </source>
</evidence>
<reference evidence="13" key="1">
    <citation type="journal article" date="2022" name="Polar Biol.">
        <title>Mitochondrial genomes provide insight into interfamilial relationships within Pycnogonida.</title>
        <authorList>
            <person name="Zehnpfennig J.R."/>
            <person name="Varney R.M."/>
            <person name="Halanych K.M."/>
            <person name="Mahon A.R."/>
        </authorList>
    </citation>
    <scope>NUCLEOTIDE SEQUENCE</scope>
</reference>
<feature type="transmembrane region" description="Helical" evidence="12">
    <location>
        <begin position="20"/>
        <end position="44"/>
    </location>
</feature>
<keyword evidence="9 12" id="KW-0472">Membrane</keyword>
<dbReference type="GO" id="GO:0045259">
    <property type="term" value="C:proton-transporting ATP synthase complex"/>
    <property type="evidence" value="ECO:0007669"/>
    <property type="project" value="UniProtKB-KW"/>
</dbReference>
<keyword evidence="13" id="KW-0496">Mitochondrion</keyword>
<name>A0A9E7V789_9CHEL</name>
<dbReference type="PROSITE" id="PS00449">
    <property type="entry name" value="ATPASE_A"/>
    <property type="match status" value="1"/>
</dbReference>
<accession>A0A9E7V789</accession>
<evidence type="ECO:0000256" key="6">
    <source>
        <dbReference type="ARBA" id="ARBA00022781"/>
    </source>
</evidence>
<dbReference type="GO" id="GO:0046933">
    <property type="term" value="F:proton-transporting ATP synthase activity, rotational mechanism"/>
    <property type="evidence" value="ECO:0007669"/>
    <property type="project" value="TreeGrafter"/>
</dbReference>
<evidence type="ECO:0000256" key="3">
    <source>
        <dbReference type="ARBA" id="ARBA00022448"/>
    </source>
</evidence>
<protein>
    <recommendedName>
        <fullName evidence="11">ATP synthase subunit a</fullName>
    </recommendedName>
</protein>
<dbReference type="InterPro" id="IPR023011">
    <property type="entry name" value="ATP_synth_F0_asu_AS"/>
</dbReference>
<gene>
    <name evidence="13" type="primary">atp6</name>
</gene>
<keyword evidence="5 12" id="KW-0812">Transmembrane</keyword>
<keyword evidence="10" id="KW-0066">ATP synthesis</keyword>
<dbReference type="InterPro" id="IPR000568">
    <property type="entry name" value="ATP_synth_F0_asu"/>
</dbReference>
<evidence type="ECO:0000256" key="2">
    <source>
        <dbReference type="ARBA" id="ARBA00006810"/>
    </source>
</evidence>
<evidence type="ECO:0000256" key="9">
    <source>
        <dbReference type="ARBA" id="ARBA00023136"/>
    </source>
</evidence>
<proteinExistence type="inferred from homology"/>
<evidence type="ECO:0000256" key="5">
    <source>
        <dbReference type="ARBA" id="ARBA00022692"/>
    </source>
</evidence>
<dbReference type="AlphaFoldDB" id="A0A9E7V789"/>
<dbReference type="InterPro" id="IPR035908">
    <property type="entry name" value="F0_ATP_A_sf"/>
</dbReference>
<dbReference type="PANTHER" id="PTHR11410:SF0">
    <property type="entry name" value="ATP SYNTHASE SUBUNIT A"/>
    <property type="match status" value="1"/>
</dbReference>
<dbReference type="RefSeq" id="YP_010564836.1">
    <property type="nucleotide sequence ID" value="NC_068617.1"/>
</dbReference>
<feature type="transmembrane region" description="Helical" evidence="12">
    <location>
        <begin position="65"/>
        <end position="87"/>
    </location>
</feature>
<geneLocation type="mitochondrion" evidence="13"/>
<dbReference type="EMBL" id="OK649922">
    <property type="protein sequence ID" value="UZA61239.1"/>
    <property type="molecule type" value="Genomic_DNA"/>
</dbReference>
<dbReference type="GeneID" id="76806434"/>